<protein>
    <submittedName>
        <fullName evidence="1">Uncharacterized protein</fullName>
    </submittedName>
</protein>
<dbReference type="AlphaFoldDB" id="A0A9X4JW30"/>
<proteinExistence type="predicted"/>
<sequence>MGILFGLIPVIFFNVVKQKTDDNIPGHETYGVFLKINDRRLTDRYFAQPLIKFGKIIKPLIFFKINNVRDEMA</sequence>
<accession>A0A9X4JW30</accession>
<evidence type="ECO:0000313" key="1">
    <source>
        <dbReference type="EMBL" id="MDF9409416.1"/>
    </source>
</evidence>
<reference evidence="1" key="1">
    <citation type="submission" date="2022-02" db="EMBL/GenBank/DDBJ databases">
        <authorList>
            <person name="Leng L."/>
        </authorList>
    </citation>
    <scope>NUCLEOTIDE SEQUENCE</scope>
    <source>
        <strain evidence="1">JI</strain>
    </source>
</reference>
<dbReference type="Proteomes" id="UP001154312">
    <property type="component" value="Unassembled WGS sequence"/>
</dbReference>
<evidence type="ECO:0000313" key="2">
    <source>
        <dbReference type="Proteomes" id="UP001154312"/>
    </source>
</evidence>
<dbReference type="EMBL" id="JAKOAV010000030">
    <property type="protein sequence ID" value="MDF9409416.1"/>
    <property type="molecule type" value="Genomic_DNA"/>
</dbReference>
<dbReference type="RefSeq" id="WP_277444896.1">
    <property type="nucleotide sequence ID" value="NZ_JAKOAV010000030.1"/>
</dbReference>
<gene>
    <name evidence="1" type="ORF">L7E55_13805</name>
</gene>
<comment type="caution">
    <text evidence="1">The sequence shown here is derived from an EMBL/GenBank/DDBJ whole genome shotgun (WGS) entry which is preliminary data.</text>
</comment>
<name>A0A9X4JW30_9FIRM</name>
<keyword evidence="2" id="KW-1185">Reference proteome</keyword>
<organism evidence="1 2">
    <name type="scientific">Pelotomaculum isophthalicicum JI</name>
    <dbReference type="NCBI Taxonomy" id="947010"/>
    <lineage>
        <taxon>Bacteria</taxon>
        <taxon>Bacillati</taxon>
        <taxon>Bacillota</taxon>
        <taxon>Clostridia</taxon>
        <taxon>Eubacteriales</taxon>
        <taxon>Desulfotomaculaceae</taxon>
        <taxon>Pelotomaculum</taxon>
    </lineage>
</organism>